<gene>
    <name evidence="1" type="ORF">GCM10008935_05310</name>
</gene>
<proteinExistence type="predicted"/>
<dbReference type="EMBL" id="BAAACZ010000005">
    <property type="protein sequence ID" value="GAA0453503.1"/>
    <property type="molecule type" value="Genomic_DNA"/>
</dbReference>
<dbReference type="Proteomes" id="UP001500740">
    <property type="component" value="Unassembled WGS sequence"/>
</dbReference>
<evidence type="ECO:0000313" key="1">
    <source>
        <dbReference type="EMBL" id="GAA0453503.1"/>
    </source>
</evidence>
<name>A0ABN0ZN92_9BACI</name>
<evidence type="ECO:0008006" key="3">
    <source>
        <dbReference type="Google" id="ProtNLM"/>
    </source>
</evidence>
<dbReference type="RefSeq" id="WP_343781618.1">
    <property type="nucleotide sequence ID" value="NZ_BAAACZ010000005.1"/>
</dbReference>
<reference evidence="1 2" key="1">
    <citation type="journal article" date="2019" name="Int. J. Syst. Evol. Microbiol.">
        <title>The Global Catalogue of Microorganisms (GCM) 10K type strain sequencing project: providing services to taxonomists for standard genome sequencing and annotation.</title>
        <authorList>
            <consortium name="The Broad Institute Genomics Platform"/>
            <consortium name="The Broad Institute Genome Sequencing Center for Infectious Disease"/>
            <person name="Wu L."/>
            <person name="Ma J."/>
        </authorList>
    </citation>
    <scope>NUCLEOTIDE SEQUENCE [LARGE SCALE GENOMIC DNA]</scope>
    <source>
        <strain evidence="1 2">JCM 14193</strain>
    </source>
</reference>
<comment type="caution">
    <text evidence="1">The sequence shown here is derived from an EMBL/GenBank/DDBJ whole genome shotgun (WGS) entry which is preliminary data.</text>
</comment>
<accession>A0ABN0ZN92</accession>
<sequence length="437" mass="51497">MKRNAEEMIEEISEFLVTYLKSGVVGINSFLNKTDLNISNMEQLLKVHFLLRDEVKQFVRDLPMLIRRFKTSTKVTQNTYHGEIRGQINWPGTIKERLRSNAKDKTIYSVNERDREFAIKENLVLLELLQVMNRLLFREIDSQYYMKYSWFKEWDTLKNTVRHTLQKNIYLSRVVQKQKPVTDRMILDTMKHRNPLYRQAAYILQQYRKVMSGDVDEAEVQELLKETFVFPQEEDVLFELYCVIKLIQHNSEHAEFQIMDGRQNMVAQWKDDQYVYKIYHDSIGSGHLQFNISIDEVKQVSHPFIDRKLESMEEANQVAEKLFGLSSDQTSYWSGRPDIIVEVFEQETGDLRKVIIGEVKYTNQVRYMVTGLRELIDYIKLAKVDNERYLSNSSIIVEGVLFTDYANLNNEARESGLTIDLGEAGYNKNVSHVSFNR</sequence>
<organism evidence="1 2">
    <name type="scientific">Alkalibacillus silvisoli</name>
    <dbReference type="NCBI Taxonomy" id="392823"/>
    <lineage>
        <taxon>Bacteria</taxon>
        <taxon>Bacillati</taxon>
        <taxon>Bacillota</taxon>
        <taxon>Bacilli</taxon>
        <taxon>Bacillales</taxon>
        <taxon>Bacillaceae</taxon>
        <taxon>Alkalibacillus</taxon>
    </lineage>
</organism>
<keyword evidence="2" id="KW-1185">Reference proteome</keyword>
<protein>
    <recommendedName>
        <fullName evidence="3">DUF91 domain-containing protein</fullName>
    </recommendedName>
</protein>
<evidence type="ECO:0000313" key="2">
    <source>
        <dbReference type="Proteomes" id="UP001500740"/>
    </source>
</evidence>